<gene>
    <name evidence="7" type="ORF">IFR04_006749</name>
</gene>
<dbReference type="Pfam" id="PF11951">
    <property type="entry name" value="Fungal_trans_2"/>
    <property type="match status" value="1"/>
</dbReference>
<dbReference type="GO" id="GO:0003677">
    <property type="term" value="F:DNA binding"/>
    <property type="evidence" value="ECO:0007669"/>
    <property type="project" value="UniProtKB-KW"/>
</dbReference>
<proteinExistence type="predicted"/>
<keyword evidence="6" id="KW-0539">Nucleus</keyword>
<evidence type="ECO:0000256" key="4">
    <source>
        <dbReference type="ARBA" id="ARBA00023125"/>
    </source>
</evidence>
<evidence type="ECO:0000256" key="2">
    <source>
        <dbReference type="ARBA" id="ARBA00022833"/>
    </source>
</evidence>
<dbReference type="GO" id="GO:0046872">
    <property type="term" value="F:metal ion binding"/>
    <property type="evidence" value="ECO:0007669"/>
    <property type="project" value="UniProtKB-KW"/>
</dbReference>
<dbReference type="AlphaFoldDB" id="A0A8H7TEE6"/>
<keyword evidence="5" id="KW-0804">Transcription</keyword>
<dbReference type="Proteomes" id="UP000664132">
    <property type="component" value="Unassembled WGS sequence"/>
</dbReference>
<accession>A0A8H7TEE6</accession>
<evidence type="ECO:0000256" key="1">
    <source>
        <dbReference type="ARBA" id="ARBA00022723"/>
    </source>
</evidence>
<organism evidence="7 8">
    <name type="scientific">Cadophora malorum</name>
    <dbReference type="NCBI Taxonomy" id="108018"/>
    <lineage>
        <taxon>Eukaryota</taxon>
        <taxon>Fungi</taxon>
        <taxon>Dikarya</taxon>
        <taxon>Ascomycota</taxon>
        <taxon>Pezizomycotina</taxon>
        <taxon>Leotiomycetes</taxon>
        <taxon>Helotiales</taxon>
        <taxon>Ploettnerulaceae</taxon>
        <taxon>Cadophora</taxon>
    </lineage>
</organism>
<keyword evidence="1" id="KW-0479">Metal-binding</keyword>
<reference evidence="7" key="1">
    <citation type="submission" date="2021-02" db="EMBL/GenBank/DDBJ databases">
        <title>Genome sequence Cadophora malorum strain M34.</title>
        <authorList>
            <person name="Stefanovic E."/>
            <person name="Vu D."/>
            <person name="Scully C."/>
            <person name="Dijksterhuis J."/>
            <person name="Roader J."/>
            <person name="Houbraken J."/>
        </authorList>
    </citation>
    <scope>NUCLEOTIDE SEQUENCE</scope>
    <source>
        <strain evidence="7">M34</strain>
    </source>
</reference>
<dbReference type="PANTHER" id="PTHR36206">
    <property type="entry name" value="ASPERCRYPTIN BIOSYNTHESIS CLUSTER-SPECIFIC TRANSCRIPTION REGULATOR ATNN-RELATED"/>
    <property type="match status" value="1"/>
</dbReference>
<protein>
    <submittedName>
        <fullName evidence="7">Uncharacterized protein</fullName>
    </submittedName>
</protein>
<evidence type="ECO:0000313" key="8">
    <source>
        <dbReference type="Proteomes" id="UP000664132"/>
    </source>
</evidence>
<evidence type="ECO:0000313" key="7">
    <source>
        <dbReference type="EMBL" id="KAG4420090.1"/>
    </source>
</evidence>
<keyword evidence="2" id="KW-0862">Zinc</keyword>
<sequence length="525" mass="60004">MPARTAKDKDRMCYMQVSIRLPSSVGRKLKLLGLGESNVTKVNHDVRKDSISKKELDLELLTPNSSSFGTEEEHRYFRVFETRTAPELTGYFDSGIWDRLILQACRREPFVWHAVVAIGALHKSLNMSQLWKSHCLTPAKGDDDGSTHHVFALQQYGRSLQLMKGILQQGVESRFQNSLISSLLMICFESYLGNQESALKQIRTGVDILFKWPFPCKLQDDDFSTIKVLAKNNSFLDEDLLSTFILLDFQAMAFKDGETSRTLSKKYPDIPPRFETVKEARMYLDVIVRRLQQWHASVQSQRHPYIATLDFEECTEIGSDKKLASELESYFEIMRSWYHAFKPVFDIAQTKRGCKEYLGATVLMARYIPSRFLFSAAEGNETYSDVYLPECTTLVGLLEDVLEQDPHLRPRQATFVFGNHCVLALFVVALRCRDPSVRRRAISLLVKHPRREGLWDSLMAATVASWVMVEEEKGIVCGFVPESARLRIVKNDFILSERKAVVCCSKLAAEGSKKRILLPEVTLTW</sequence>
<evidence type="ECO:0000256" key="6">
    <source>
        <dbReference type="ARBA" id="ARBA00023242"/>
    </source>
</evidence>
<keyword evidence="3" id="KW-0805">Transcription regulation</keyword>
<comment type="caution">
    <text evidence="7">The sequence shown here is derived from an EMBL/GenBank/DDBJ whole genome shotgun (WGS) entry which is preliminary data.</text>
</comment>
<name>A0A8H7TEE6_9HELO</name>
<dbReference type="PANTHER" id="PTHR36206:SF4">
    <property type="entry name" value="HYPOTHETICAL CONSERVED PROTEIN (EUROFUNG)-RELATED"/>
    <property type="match status" value="1"/>
</dbReference>
<dbReference type="EMBL" id="JAFJYH010000091">
    <property type="protein sequence ID" value="KAG4420090.1"/>
    <property type="molecule type" value="Genomic_DNA"/>
</dbReference>
<dbReference type="OrthoDB" id="3172332at2759"/>
<evidence type="ECO:0000256" key="3">
    <source>
        <dbReference type="ARBA" id="ARBA00023015"/>
    </source>
</evidence>
<keyword evidence="8" id="KW-1185">Reference proteome</keyword>
<dbReference type="InterPro" id="IPR021858">
    <property type="entry name" value="Fun_TF"/>
</dbReference>
<dbReference type="InterPro" id="IPR052360">
    <property type="entry name" value="Transcr_Regulatory_Proteins"/>
</dbReference>
<evidence type="ECO:0000256" key="5">
    <source>
        <dbReference type="ARBA" id="ARBA00023163"/>
    </source>
</evidence>
<keyword evidence="4" id="KW-0238">DNA-binding</keyword>